<accession>A0A451B6A9</accession>
<protein>
    <submittedName>
        <fullName evidence="2">Uncharacterized protein</fullName>
    </submittedName>
</protein>
<gene>
    <name evidence="1" type="ORF">BECKUNK1418G_GA0071005_13063</name>
    <name evidence="2" type="ORF">BECKUNK1418H_GA0071006_12953</name>
</gene>
<evidence type="ECO:0000313" key="2">
    <source>
        <dbReference type="EMBL" id="VFK73796.1"/>
    </source>
</evidence>
<dbReference type="EMBL" id="CAADGD010000295">
    <property type="protein sequence ID" value="VFK73796.1"/>
    <property type="molecule type" value="Genomic_DNA"/>
</dbReference>
<dbReference type="AlphaFoldDB" id="A0A451B6A9"/>
<name>A0A451B6A9_9GAMM</name>
<reference evidence="2" key="1">
    <citation type="submission" date="2019-02" db="EMBL/GenBank/DDBJ databases">
        <authorList>
            <person name="Gruber-Vodicka R. H."/>
            <person name="Seah K. B. B."/>
        </authorList>
    </citation>
    <scope>NUCLEOTIDE SEQUENCE</scope>
    <source>
        <strain evidence="2">BECK_BY19</strain>
        <strain evidence="1">BECK_BY8</strain>
    </source>
</reference>
<proteinExistence type="predicted"/>
<organism evidence="2">
    <name type="scientific">Candidatus Kentrum sp. UNK</name>
    <dbReference type="NCBI Taxonomy" id="2126344"/>
    <lineage>
        <taxon>Bacteria</taxon>
        <taxon>Pseudomonadati</taxon>
        <taxon>Pseudomonadota</taxon>
        <taxon>Gammaproteobacteria</taxon>
        <taxon>Candidatus Kentrum</taxon>
    </lineage>
</organism>
<sequence>MHIATGTNQLPAWRAQQPWQYWNQSGAETFAKTTGHACQPEIDTPSPLYLAFEEAGLIGCIKDDPDLAGHCKQRLDYSDKCGQ</sequence>
<dbReference type="EMBL" id="CAADFZ010000306">
    <property type="protein sequence ID" value="VFK69063.1"/>
    <property type="molecule type" value="Genomic_DNA"/>
</dbReference>
<evidence type="ECO:0000313" key="1">
    <source>
        <dbReference type="EMBL" id="VFK69063.1"/>
    </source>
</evidence>